<comment type="caution">
    <text evidence="2">The sequence shown here is derived from an EMBL/GenBank/DDBJ whole genome shotgun (WGS) entry which is preliminary data.</text>
</comment>
<evidence type="ECO:0000313" key="3">
    <source>
        <dbReference type="Proteomes" id="UP001175226"/>
    </source>
</evidence>
<proteinExistence type="predicted"/>
<name>A0AA39ISM6_9AGAR</name>
<keyword evidence="3" id="KW-1185">Reference proteome</keyword>
<evidence type="ECO:0000256" key="1">
    <source>
        <dbReference type="SAM" id="MobiDB-lite"/>
    </source>
</evidence>
<protein>
    <submittedName>
        <fullName evidence="2">Uncharacterized protein</fullName>
    </submittedName>
</protein>
<feature type="compositionally biased region" description="Pro residues" evidence="1">
    <location>
        <begin position="75"/>
        <end position="85"/>
    </location>
</feature>
<dbReference type="EMBL" id="JAUEPT010000214">
    <property type="protein sequence ID" value="KAK0429742.1"/>
    <property type="molecule type" value="Genomic_DNA"/>
</dbReference>
<sequence length="164" mass="18355">MHKIRDEGVVVKSIPSRKRLIDADPISVVTPSTRKRRKLHSSTYTPVLSGTDNLTTHSDAHLPGSTPLPSALPLTPSPQTTPPQLPDAESKHTTPNSPSPSRSPSPEQMRASFLRNAVPVPGKRRFRRRSSPSYFPPTMPVPERREDDEEYIMHPTDTYHLRPL</sequence>
<dbReference type="AlphaFoldDB" id="A0AA39ISM6"/>
<feature type="region of interest" description="Disordered" evidence="1">
    <location>
        <begin position="32"/>
        <end position="150"/>
    </location>
</feature>
<feature type="compositionally biased region" description="Low complexity" evidence="1">
    <location>
        <begin position="62"/>
        <end position="74"/>
    </location>
</feature>
<dbReference type="Proteomes" id="UP001175226">
    <property type="component" value="Unassembled WGS sequence"/>
</dbReference>
<organism evidence="2 3">
    <name type="scientific">Armillaria borealis</name>
    <dbReference type="NCBI Taxonomy" id="47425"/>
    <lineage>
        <taxon>Eukaryota</taxon>
        <taxon>Fungi</taxon>
        <taxon>Dikarya</taxon>
        <taxon>Basidiomycota</taxon>
        <taxon>Agaricomycotina</taxon>
        <taxon>Agaricomycetes</taxon>
        <taxon>Agaricomycetidae</taxon>
        <taxon>Agaricales</taxon>
        <taxon>Marasmiineae</taxon>
        <taxon>Physalacriaceae</taxon>
        <taxon>Armillaria</taxon>
    </lineage>
</organism>
<evidence type="ECO:0000313" key="2">
    <source>
        <dbReference type="EMBL" id="KAK0429742.1"/>
    </source>
</evidence>
<gene>
    <name evidence="2" type="ORF">EV421DRAFT_1864558</name>
</gene>
<accession>A0AA39ISM6</accession>
<feature type="compositionally biased region" description="Polar residues" evidence="1">
    <location>
        <begin position="41"/>
        <end position="57"/>
    </location>
</feature>
<reference evidence="2" key="1">
    <citation type="submission" date="2023-06" db="EMBL/GenBank/DDBJ databases">
        <authorList>
            <consortium name="Lawrence Berkeley National Laboratory"/>
            <person name="Ahrendt S."/>
            <person name="Sahu N."/>
            <person name="Indic B."/>
            <person name="Wong-Bajracharya J."/>
            <person name="Merenyi Z."/>
            <person name="Ke H.-M."/>
            <person name="Monk M."/>
            <person name="Kocsube S."/>
            <person name="Drula E."/>
            <person name="Lipzen A."/>
            <person name="Balint B."/>
            <person name="Henrissat B."/>
            <person name="Andreopoulos B."/>
            <person name="Martin F.M."/>
            <person name="Harder C.B."/>
            <person name="Rigling D."/>
            <person name="Ford K.L."/>
            <person name="Foster G.D."/>
            <person name="Pangilinan J."/>
            <person name="Papanicolaou A."/>
            <person name="Barry K."/>
            <person name="LaButti K."/>
            <person name="Viragh M."/>
            <person name="Koriabine M."/>
            <person name="Yan M."/>
            <person name="Riley R."/>
            <person name="Champramary S."/>
            <person name="Plett K.L."/>
            <person name="Tsai I.J."/>
            <person name="Slot J."/>
            <person name="Sipos G."/>
            <person name="Plett J."/>
            <person name="Nagy L.G."/>
            <person name="Grigoriev I.V."/>
        </authorList>
    </citation>
    <scope>NUCLEOTIDE SEQUENCE</scope>
    <source>
        <strain evidence="2">FPL87.14</strain>
    </source>
</reference>